<evidence type="ECO:0000313" key="1">
    <source>
        <dbReference type="EMBL" id="KAF9156445.1"/>
    </source>
</evidence>
<protein>
    <submittedName>
        <fullName evidence="1">Uncharacterized protein</fullName>
    </submittedName>
</protein>
<name>A0A9P5S6N2_9FUNG</name>
<dbReference type="OrthoDB" id="2442475at2759"/>
<dbReference type="Proteomes" id="UP000748756">
    <property type="component" value="Unassembled WGS sequence"/>
</dbReference>
<dbReference type="AlphaFoldDB" id="A0A9P5S6N2"/>
<sequence>MEGATRYLHQRPKIFPYSAVEHHQHCGVVGEEILYLQKGGTGSRLSPLDTNFADYHSAKTRQEDLLTTLYSVTSDSSDTNYRCKAQLYGELDSKSSTKAYQEAESKYRSTCSTACDRKVDMSIRIRFDGKWWPKVAIFEFKVTTATQAVCEKQQKKSVRLDTAILYERLDINKSYTIVAEDQALGIDFSALRRYGDVLGAGRSTTKGITFPSQVDQFKAFFESETMFIQSRCFELTLKMLEIAG</sequence>
<organism evidence="1 2">
    <name type="scientific">Linnemannia schmuckeri</name>
    <dbReference type="NCBI Taxonomy" id="64567"/>
    <lineage>
        <taxon>Eukaryota</taxon>
        <taxon>Fungi</taxon>
        <taxon>Fungi incertae sedis</taxon>
        <taxon>Mucoromycota</taxon>
        <taxon>Mortierellomycotina</taxon>
        <taxon>Mortierellomycetes</taxon>
        <taxon>Mortierellales</taxon>
        <taxon>Mortierellaceae</taxon>
        <taxon>Linnemannia</taxon>
    </lineage>
</organism>
<evidence type="ECO:0000313" key="2">
    <source>
        <dbReference type="Proteomes" id="UP000748756"/>
    </source>
</evidence>
<accession>A0A9P5S6N2</accession>
<proteinExistence type="predicted"/>
<gene>
    <name evidence="1" type="ORF">BG015_005169</name>
</gene>
<dbReference type="EMBL" id="JAAAUQ010000024">
    <property type="protein sequence ID" value="KAF9156445.1"/>
    <property type="molecule type" value="Genomic_DNA"/>
</dbReference>
<reference evidence="1" key="1">
    <citation type="journal article" date="2020" name="Fungal Divers.">
        <title>Resolving the Mortierellaceae phylogeny through synthesis of multi-gene phylogenetics and phylogenomics.</title>
        <authorList>
            <person name="Vandepol N."/>
            <person name="Liber J."/>
            <person name="Desiro A."/>
            <person name="Na H."/>
            <person name="Kennedy M."/>
            <person name="Barry K."/>
            <person name="Grigoriev I.V."/>
            <person name="Miller A.N."/>
            <person name="O'Donnell K."/>
            <person name="Stajich J.E."/>
            <person name="Bonito G."/>
        </authorList>
    </citation>
    <scope>NUCLEOTIDE SEQUENCE</scope>
    <source>
        <strain evidence="1">NRRL 6426</strain>
    </source>
</reference>
<keyword evidence="2" id="KW-1185">Reference proteome</keyword>
<comment type="caution">
    <text evidence="1">The sequence shown here is derived from an EMBL/GenBank/DDBJ whole genome shotgun (WGS) entry which is preliminary data.</text>
</comment>